<reference evidence="2" key="2">
    <citation type="submission" date="2023-05" db="EMBL/GenBank/DDBJ databases">
        <authorList>
            <consortium name="Lawrence Berkeley National Laboratory"/>
            <person name="Steindorff A."/>
            <person name="Hensen N."/>
            <person name="Bonometti L."/>
            <person name="Westerberg I."/>
            <person name="Brannstrom I.O."/>
            <person name="Guillou S."/>
            <person name="Cros-Aarteil S."/>
            <person name="Calhoun S."/>
            <person name="Haridas S."/>
            <person name="Kuo A."/>
            <person name="Mondo S."/>
            <person name="Pangilinan J."/>
            <person name="Riley R."/>
            <person name="Labutti K."/>
            <person name="Andreopoulos B."/>
            <person name="Lipzen A."/>
            <person name="Chen C."/>
            <person name="Yanf M."/>
            <person name="Daum C."/>
            <person name="Ng V."/>
            <person name="Clum A."/>
            <person name="Ohm R."/>
            <person name="Martin F."/>
            <person name="Silar P."/>
            <person name="Natvig D."/>
            <person name="Lalanne C."/>
            <person name="Gautier V."/>
            <person name="Ament-Velasquez S.L."/>
            <person name="Kruys A."/>
            <person name="Hutchinson M.I."/>
            <person name="Powell A.J."/>
            <person name="Barry K."/>
            <person name="Miller A.N."/>
            <person name="Grigoriev I.V."/>
            <person name="Debuchy R."/>
            <person name="Gladieux P."/>
            <person name="Thoren M.H."/>
            <person name="Johannesson H."/>
        </authorList>
    </citation>
    <scope>NUCLEOTIDE SEQUENCE</scope>
    <source>
        <strain evidence="2">PSN293</strain>
    </source>
</reference>
<reference evidence="2" key="1">
    <citation type="journal article" date="2023" name="Mol. Phylogenet. Evol.">
        <title>Genome-scale phylogeny and comparative genomics of the fungal order Sordariales.</title>
        <authorList>
            <person name="Hensen N."/>
            <person name="Bonometti L."/>
            <person name="Westerberg I."/>
            <person name="Brannstrom I.O."/>
            <person name="Guillou S."/>
            <person name="Cros-Aarteil S."/>
            <person name="Calhoun S."/>
            <person name="Haridas S."/>
            <person name="Kuo A."/>
            <person name="Mondo S."/>
            <person name="Pangilinan J."/>
            <person name="Riley R."/>
            <person name="LaButti K."/>
            <person name="Andreopoulos B."/>
            <person name="Lipzen A."/>
            <person name="Chen C."/>
            <person name="Yan M."/>
            <person name="Daum C."/>
            <person name="Ng V."/>
            <person name="Clum A."/>
            <person name="Steindorff A."/>
            <person name="Ohm R.A."/>
            <person name="Martin F."/>
            <person name="Silar P."/>
            <person name="Natvig D.O."/>
            <person name="Lalanne C."/>
            <person name="Gautier V."/>
            <person name="Ament-Velasquez S.L."/>
            <person name="Kruys A."/>
            <person name="Hutchinson M.I."/>
            <person name="Powell A.J."/>
            <person name="Barry K."/>
            <person name="Miller A.N."/>
            <person name="Grigoriev I.V."/>
            <person name="Debuchy R."/>
            <person name="Gladieux P."/>
            <person name="Hiltunen Thoren M."/>
            <person name="Johannesson H."/>
        </authorList>
    </citation>
    <scope>NUCLEOTIDE SEQUENCE</scope>
    <source>
        <strain evidence="2">PSN293</strain>
    </source>
</reference>
<protein>
    <submittedName>
        <fullName evidence="2">Uncharacterized protein</fullName>
    </submittedName>
</protein>
<dbReference type="Gene3D" id="2.60.120.200">
    <property type="match status" value="1"/>
</dbReference>
<feature type="compositionally biased region" description="Gly residues" evidence="1">
    <location>
        <begin position="80"/>
        <end position="116"/>
    </location>
</feature>
<evidence type="ECO:0000256" key="1">
    <source>
        <dbReference type="SAM" id="MobiDB-lite"/>
    </source>
</evidence>
<comment type="caution">
    <text evidence="2">The sequence shown here is derived from an EMBL/GenBank/DDBJ whole genome shotgun (WGS) entry which is preliminary data.</text>
</comment>
<feature type="region of interest" description="Disordered" evidence="1">
    <location>
        <begin position="79"/>
        <end position="125"/>
    </location>
</feature>
<evidence type="ECO:0000313" key="2">
    <source>
        <dbReference type="EMBL" id="KAK4209517.1"/>
    </source>
</evidence>
<keyword evidence="3" id="KW-1185">Reference proteome</keyword>
<proteinExistence type="predicted"/>
<dbReference type="EMBL" id="MU858203">
    <property type="protein sequence ID" value="KAK4209517.1"/>
    <property type="molecule type" value="Genomic_DNA"/>
</dbReference>
<evidence type="ECO:0000313" key="3">
    <source>
        <dbReference type="Proteomes" id="UP001301769"/>
    </source>
</evidence>
<dbReference type="Proteomes" id="UP001301769">
    <property type="component" value="Unassembled WGS sequence"/>
</dbReference>
<name>A0AAN6Y507_9PEZI</name>
<dbReference type="AlphaFoldDB" id="A0AAN6Y507"/>
<sequence>MRWPGWLPQSSGNDFKFASDRRCPIGHNRGAPGREGGFYAQIVSPPTAGSSGVISSLPEPDAFRAKARSLLGTAVHAFPGGLGGPGGGGRAGKGEGGGPAHGAKAHGGGPGGGGYSSGPSHSGPDWRPFLDLDESHPECPPEFPEILFYDNFANYAPGSQPSRDKWQYDLGHNYPGGPEYWGTFEIQSYTDDVENIVITIII</sequence>
<organism evidence="2 3">
    <name type="scientific">Rhypophila decipiens</name>
    <dbReference type="NCBI Taxonomy" id="261697"/>
    <lineage>
        <taxon>Eukaryota</taxon>
        <taxon>Fungi</taxon>
        <taxon>Dikarya</taxon>
        <taxon>Ascomycota</taxon>
        <taxon>Pezizomycotina</taxon>
        <taxon>Sordariomycetes</taxon>
        <taxon>Sordariomycetidae</taxon>
        <taxon>Sordariales</taxon>
        <taxon>Naviculisporaceae</taxon>
        <taxon>Rhypophila</taxon>
    </lineage>
</organism>
<gene>
    <name evidence="2" type="ORF">QBC37DRAFT_378015</name>
</gene>
<accession>A0AAN6Y507</accession>